<evidence type="ECO:0000313" key="1">
    <source>
        <dbReference type="EMBL" id="HDW51430.1"/>
    </source>
</evidence>
<gene>
    <name evidence="1" type="ORF">ENQ35_01590</name>
</gene>
<reference evidence="1" key="1">
    <citation type="journal article" date="2020" name="mSystems">
        <title>Genome- and Community-Level Interaction Insights into Carbon Utilization and Element Cycling Functions of Hydrothermarchaeota in Hydrothermal Sediment.</title>
        <authorList>
            <person name="Zhou Z."/>
            <person name="Liu Y."/>
            <person name="Xu W."/>
            <person name="Pan J."/>
            <person name="Luo Z.H."/>
            <person name="Li M."/>
        </authorList>
    </citation>
    <scope>NUCLEOTIDE SEQUENCE [LARGE SCALE GENOMIC DNA]</scope>
    <source>
        <strain evidence="1">SpSt-301</strain>
    </source>
</reference>
<dbReference type="EMBL" id="DSMV01000103">
    <property type="protein sequence ID" value="HDW51430.1"/>
    <property type="molecule type" value="Genomic_DNA"/>
</dbReference>
<dbReference type="AlphaFoldDB" id="A0A7C1J7U3"/>
<name>A0A7C1J7U3_9THEO</name>
<sequence>MVREGDGKFSGAAQQLLEGLHTTGSRMGGHIPEVHALAVGYNFLQSREAQLREIGCYQPRNFGGRPRVKIG</sequence>
<proteinExistence type="predicted"/>
<organism evidence="1">
    <name type="scientific">Ammonifex degensii</name>
    <dbReference type="NCBI Taxonomy" id="42838"/>
    <lineage>
        <taxon>Bacteria</taxon>
        <taxon>Bacillati</taxon>
        <taxon>Bacillota</taxon>
        <taxon>Clostridia</taxon>
        <taxon>Thermoanaerobacterales</taxon>
        <taxon>Thermoanaerobacteraceae</taxon>
        <taxon>Ammonifex</taxon>
    </lineage>
</organism>
<protein>
    <submittedName>
        <fullName evidence="1">Uncharacterized protein</fullName>
    </submittedName>
</protein>
<comment type="caution">
    <text evidence="1">The sequence shown here is derived from an EMBL/GenBank/DDBJ whole genome shotgun (WGS) entry which is preliminary data.</text>
</comment>
<accession>A0A7C1J7U3</accession>